<name>A0A6M5Z0C3_9BACT</name>
<gene>
    <name evidence="2" type="ORF">FTUN_6476</name>
</gene>
<reference evidence="3" key="1">
    <citation type="submission" date="2020-05" db="EMBL/GenBank/DDBJ databases">
        <title>Frigoriglobus tundricola gen. nov., sp. nov., a psychrotolerant cellulolytic planctomycete of the family Gemmataceae with two divergent copies of 16S rRNA gene.</title>
        <authorList>
            <person name="Kulichevskaya I.S."/>
            <person name="Ivanova A.A."/>
            <person name="Naumoff D.G."/>
            <person name="Beletsky A.V."/>
            <person name="Rijpstra W.I.C."/>
            <person name="Sinninghe Damste J.S."/>
            <person name="Mardanov A.V."/>
            <person name="Ravin N.V."/>
            <person name="Dedysh S.N."/>
        </authorList>
    </citation>
    <scope>NUCLEOTIDE SEQUENCE [LARGE SCALE GENOMIC DNA]</scope>
    <source>
        <strain evidence="3">PL17</strain>
    </source>
</reference>
<sequence>MTPPSDPWRDVTAARLPSAHLDALAPVRHRVGVRVQLLGADAWVHWPIGQADVVRCLLPVPGVAFFTQRAGQWVRFGTLVPTDDRPPDGEGVPLVTALVPARFQPLPPVIPAWEPLVLTVVRGGTPRPVVALACTVPALARWADAATTLELTAVRAAQSGGRAVLLGDRLPAIVGAVRYCGDGVLVPVGFRPEPELPDDAIRAAVGATADEVLLLDATGAERVPRAAFEPLTRAGVRMGAARP</sequence>
<keyword evidence="3" id="KW-1185">Reference proteome</keyword>
<accession>A0A6M5Z0C3</accession>
<feature type="domain" description="MoxR-vWA-beta-propeller ternary system" evidence="1">
    <location>
        <begin position="14"/>
        <end position="238"/>
    </location>
</feature>
<dbReference type="AlphaFoldDB" id="A0A6M5Z0C3"/>
<protein>
    <recommendedName>
        <fullName evidence="1">MoxR-vWA-beta-propeller ternary system domain-containing protein</fullName>
    </recommendedName>
</protein>
<evidence type="ECO:0000259" key="1">
    <source>
        <dbReference type="Pfam" id="PF19918"/>
    </source>
</evidence>
<evidence type="ECO:0000313" key="2">
    <source>
        <dbReference type="EMBL" id="QJW98881.1"/>
    </source>
</evidence>
<evidence type="ECO:0000313" key="3">
    <source>
        <dbReference type="Proteomes" id="UP000503447"/>
    </source>
</evidence>
<dbReference type="KEGG" id="ftj:FTUN_6476"/>
<proteinExistence type="predicted"/>
<dbReference type="EMBL" id="CP053452">
    <property type="protein sequence ID" value="QJW98881.1"/>
    <property type="molecule type" value="Genomic_DNA"/>
</dbReference>
<organism evidence="2 3">
    <name type="scientific">Frigoriglobus tundricola</name>
    <dbReference type="NCBI Taxonomy" id="2774151"/>
    <lineage>
        <taxon>Bacteria</taxon>
        <taxon>Pseudomonadati</taxon>
        <taxon>Planctomycetota</taxon>
        <taxon>Planctomycetia</taxon>
        <taxon>Gemmatales</taxon>
        <taxon>Gemmataceae</taxon>
        <taxon>Frigoriglobus</taxon>
    </lineage>
</organism>
<dbReference type="InterPro" id="IPR045552">
    <property type="entry name" value="bpX2"/>
</dbReference>
<dbReference type="Pfam" id="PF19918">
    <property type="entry name" value="bpX2"/>
    <property type="match status" value="1"/>
</dbReference>
<dbReference type="RefSeq" id="WP_171473952.1">
    <property type="nucleotide sequence ID" value="NZ_CP053452.2"/>
</dbReference>
<dbReference type="Proteomes" id="UP000503447">
    <property type="component" value="Chromosome"/>
</dbReference>